<reference evidence="2 3" key="1">
    <citation type="submission" date="2024-02" db="EMBL/GenBank/DDBJ databases">
        <title>The whole genome sequence of five bacterial samples isolated from Abu Dhabi Sabkha-shore region.</title>
        <authorList>
            <person name="Sudalaimuthuasari N."/>
            <person name="Sarfraz B."/>
            <person name="Tuyisabe J.D."/>
            <person name="Mugisha Ntwali L.D.M."/>
            <person name="Ali A.I.A.A."/>
            <person name="Almansoori S.Z.A."/>
            <person name="Alajami H.S.A."/>
            <person name="Almeqbaali A.A.S."/>
            <person name="Kundu B."/>
            <person name="Saeed E.E."/>
            <person name="Sukumarinath V."/>
            <person name="Mishra A.K."/>
            <person name="Hazzouri K.M."/>
            <person name="Almaskari R."/>
            <person name="Sharma A.K."/>
            <person name="Amiri K.M.A."/>
        </authorList>
    </citation>
    <scope>NUCLEOTIDE SEQUENCE [LARGE SCALE GENOMIC DNA]</scope>
    <source>
        <strain evidence="3">kcgeb_sd</strain>
    </source>
</reference>
<dbReference type="RefSeq" id="WP_338447460.1">
    <property type="nucleotide sequence ID" value="NZ_CP144918.1"/>
</dbReference>
<sequence>MAGVQFRGRVVARERGRSRTRNPDAGARRLGPQAGAGGHRTMIRRIAILAACTVAIAFAPAGQAQEVESRAIERKHLDSGKAKLDPSKAYIYITGPARTAGVFIKTADAQDISLYEAEWKEEFADEQRKYARKLKTWERVAKSGRNAGSKPIEPTPQNFSIGPLEQRLIVSFGPQYIYDKGKNASGERWFSYLIETEPGNYTYLGPVSYAPGNPVAGVCYCMGSVQFDVPAGQVTSLGDFLAFRWVDADAARQASVAPAVEQLAAEVVPVDYSVPPELAEFGAAPADLRAAGKTDNFLGVMIGRMPPIEGVLAYDRDTPIDLKGLAAKNAVEAAAAAPTAEAQIEMAVEDAERQP</sequence>
<gene>
    <name evidence="2" type="ORF">V5F89_06675</name>
</gene>
<keyword evidence="3" id="KW-1185">Reference proteome</keyword>
<accession>A0ABZ2D6V3</accession>
<evidence type="ECO:0000256" key="1">
    <source>
        <dbReference type="SAM" id="MobiDB-lite"/>
    </source>
</evidence>
<feature type="region of interest" description="Disordered" evidence="1">
    <location>
        <begin position="1"/>
        <end position="37"/>
    </location>
</feature>
<evidence type="ECO:0000313" key="2">
    <source>
        <dbReference type="EMBL" id="WWA48579.1"/>
    </source>
</evidence>
<name>A0ABZ2D6V3_9SPHN</name>
<protein>
    <recommendedName>
        <fullName evidence="4">GLPGLI family protein</fullName>
    </recommendedName>
</protein>
<organism evidence="2 3">
    <name type="scientific">Pelagerythrobacter marensis</name>
    <dbReference type="NCBI Taxonomy" id="543877"/>
    <lineage>
        <taxon>Bacteria</taxon>
        <taxon>Pseudomonadati</taxon>
        <taxon>Pseudomonadota</taxon>
        <taxon>Alphaproteobacteria</taxon>
        <taxon>Sphingomonadales</taxon>
        <taxon>Erythrobacteraceae</taxon>
        <taxon>Pelagerythrobacter</taxon>
    </lineage>
</organism>
<dbReference type="Proteomes" id="UP001335183">
    <property type="component" value="Chromosome"/>
</dbReference>
<evidence type="ECO:0000313" key="3">
    <source>
        <dbReference type="Proteomes" id="UP001335183"/>
    </source>
</evidence>
<evidence type="ECO:0008006" key="4">
    <source>
        <dbReference type="Google" id="ProtNLM"/>
    </source>
</evidence>
<dbReference type="EMBL" id="CP144918">
    <property type="protein sequence ID" value="WWA48579.1"/>
    <property type="molecule type" value="Genomic_DNA"/>
</dbReference>
<proteinExistence type="predicted"/>